<dbReference type="KEGG" id="beq:BEWA_052830"/>
<name>L1LDI6_THEEQ</name>
<sequence>MASEKAKPTPLLYLAVKILSNHGLKKTIKRLGKEYKCKKLKAKHLPKEIRDIDIDSIVPIVFGIEKNTEKVKESNAVSNTSVIAGFVKSPNGLPGTIETPTPVETQEKPHTPTGSSGTPFRRIDNELWFDRIEKEELKVNSYKAKHDPFVLKAAEELSKVKGKDFRHEKSKKKKASWKGSGEITNVVNSISFDDSDDGD</sequence>
<dbReference type="OrthoDB" id="5599646at2759"/>
<feature type="region of interest" description="Disordered" evidence="1">
    <location>
        <begin position="93"/>
        <end position="121"/>
    </location>
</feature>
<dbReference type="PANTHER" id="PTHR23216">
    <property type="entry name" value="NUCLEOLAR AND COILED-BODY PHOSPHOPROTEIN 1"/>
    <property type="match status" value="1"/>
</dbReference>
<dbReference type="eggNOG" id="KOG2992">
    <property type="taxonomic scope" value="Eukaryota"/>
</dbReference>
<evidence type="ECO:0000313" key="3">
    <source>
        <dbReference type="EMBL" id="EKX73228.1"/>
    </source>
</evidence>
<evidence type="ECO:0000313" key="4">
    <source>
        <dbReference type="Proteomes" id="UP000031512"/>
    </source>
</evidence>
<dbReference type="PANTHER" id="PTHR23216:SF1">
    <property type="entry name" value="NUCLEOLAR AND COILED-BODY PHOSPHOPROTEIN 1"/>
    <property type="match status" value="1"/>
</dbReference>
<organism evidence="3 4">
    <name type="scientific">Theileria equi strain WA</name>
    <dbReference type="NCBI Taxonomy" id="1537102"/>
    <lineage>
        <taxon>Eukaryota</taxon>
        <taxon>Sar</taxon>
        <taxon>Alveolata</taxon>
        <taxon>Apicomplexa</taxon>
        <taxon>Aconoidasida</taxon>
        <taxon>Piroplasmida</taxon>
        <taxon>Theileriidae</taxon>
        <taxon>Theileria</taxon>
    </lineage>
</organism>
<evidence type="ECO:0000259" key="2">
    <source>
        <dbReference type="Pfam" id="PF05022"/>
    </source>
</evidence>
<dbReference type="InterPro" id="IPR007718">
    <property type="entry name" value="Srp40_C"/>
</dbReference>
<comment type="caution">
    <text evidence="3">The sequence shown here is derived from an EMBL/GenBank/DDBJ whole genome shotgun (WGS) entry which is preliminary data.</text>
</comment>
<dbReference type="RefSeq" id="XP_004832680.1">
    <property type="nucleotide sequence ID" value="XM_004832623.1"/>
</dbReference>
<accession>L1LDI6</accession>
<dbReference type="InterPro" id="IPR039191">
    <property type="entry name" value="Nopp140-like"/>
</dbReference>
<proteinExistence type="predicted"/>
<dbReference type="AlphaFoldDB" id="L1LDI6"/>
<dbReference type="VEuPathDB" id="PiroplasmaDB:BEWA_052830"/>
<dbReference type="GeneID" id="15802835"/>
<feature type="domain" description="Srp40 C-terminal" evidence="2">
    <location>
        <begin position="119"/>
        <end position="192"/>
    </location>
</feature>
<dbReference type="Proteomes" id="UP000031512">
    <property type="component" value="Unassembled WGS sequence"/>
</dbReference>
<dbReference type="Pfam" id="PF05022">
    <property type="entry name" value="SRP40_C"/>
    <property type="match status" value="1"/>
</dbReference>
<dbReference type="GO" id="GO:0005730">
    <property type="term" value="C:nucleolus"/>
    <property type="evidence" value="ECO:0007669"/>
    <property type="project" value="InterPro"/>
</dbReference>
<dbReference type="EMBL" id="ACOU01000003">
    <property type="protein sequence ID" value="EKX73228.1"/>
    <property type="molecule type" value="Genomic_DNA"/>
</dbReference>
<evidence type="ECO:0000256" key="1">
    <source>
        <dbReference type="SAM" id="MobiDB-lite"/>
    </source>
</evidence>
<reference evidence="3 4" key="1">
    <citation type="journal article" date="2012" name="BMC Genomics">
        <title>Comparative genomic analysis and phylogenetic position of Theileria equi.</title>
        <authorList>
            <person name="Kappmeyer L.S."/>
            <person name="Thiagarajan M."/>
            <person name="Herndon D.R."/>
            <person name="Ramsay J.D."/>
            <person name="Caler E."/>
            <person name="Djikeng A."/>
            <person name="Gillespie J.J."/>
            <person name="Lau A.O."/>
            <person name="Roalson E.H."/>
            <person name="Silva J.C."/>
            <person name="Silva M.G."/>
            <person name="Suarez C.E."/>
            <person name="Ueti M.W."/>
            <person name="Nene V.M."/>
            <person name="Mealey R.H."/>
            <person name="Knowles D.P."/>
            <person name="Brayton K.A."/>
        </authorList>
    </citation>
    <scope>NUCLEOTIDE SEQUENCE [LARGE SCALE GENOMIC DNA]</scope>
    <source>
        <strain evidence="3 4">WA</strain>
    </source>
</reference>
<protein>
    <recommendedName>
        <fullName evidence="2">Srp40 C-terminal domain-containing protein</fullName>
    </recommendedName>
</protein>
<dbReference type="STRING" id="1537102.L1LDI6"/>
<gene>
    <name evidence="3" type="ORF">BEWA_052830</name>
</gene>
<keyword evidence="4" id="KW-1185">Reference proteome</keyword>